<dbReference type="EMBL" id="WEKX01000496">
    <property type="protein sequence ID" value="NWI84607.1"/>
    <property type="molecule type" value="Genomic_DNA"/>
</dbReference>
<proteinExistence type="predicted"/>
<dbReference type="GO" id="GO:0005739">
    <property type="term" value="C:mitochondrion"/>
    <property type="evidence" value="ECO:0007669"/>
    <property type="project" value="TreeGrafter"/>
</dbReference>
<accession>A0A851F020</accession>
<name>A0A851F020_PITSO</name>
<feature type="region of interest" description="Disordered" evidence="1">
    <location>
        <begin position="166"/>
        <end position="188"/>
    </location>
</feature>
<feature type="non-terminal residue" evidence="2">
    <location>
        <position position="188"/>
    </location>
</feature>
<comment type="caution">
    <text evidence="2">The sequence shown here is derived from an EMBL/GenBank/DDBJ whole genome shotgun (WGS) entry which is preliminary data.</text>
</comment>
<dbReference type="OrthoDB" id="422728at2759"/>
<evidence type="ECO:0000313" key="3">
    <source>
        <dbReference type="Proteomes" id="UP000633448"/>
    </source>
</evidence>
<keyword evidence="3" id="KW-1185">Reference proteome</keyword>
<dbReference type="PANTHER" id="PTHR16295:SF19">
    <property type="entry name" value="TRAF-TYPE ZINC FINGER DOMAIN-CONTAINING PROTEIN 1"/>
    <property type="match status" value="1"/>
</dbReference>
<feature type="compositionally biased region" description="Basic and acidic residues" evidence="1">
    <location>
        <begin position="170"/>
        <end position="181"/>
    </location>
</feature>
<protein>
    <submittedName>
        <fullName evidence="2">TRAD1 protein</fullName>
    </submittedName>
</protein>
<organism evidence="2 3">
    <name type="scientific">Pitta sordida</name>
    <name type="common">Hooded pitta</name>
    <dbReference type="NCBI Taxonomy" id="9163"/>
    <lineage>
        <taxon>Eukaryota</taxon>
        <taxon>Metazoa</taxon>
        <taxon>Chordata</taxon>
        <taxon>Craniata</taxon>
        <taxon>Vertebrata</taxon>
        <taxon>Euteleostomi</taxon>
        <taxon>Archelosauria</taxon>
        <taxon>Archosauria</taxon>
        <taxon>Dinosauria</taxon>
        <taxon>Saurischia</taxon>
        <taxon>Theropoda</taxon>
        <taxon>Coelurosauria</taxon>
        <taxon>Aves</taxon>
        <taxon>Neognathae</taxon>
        <taxon>Neoaves</taxon>
        <taxon>Telluraves</taxon>
        <taxon>Australaves</taxon>
        <taxon>Passeriformes</taxon>
        <taxon>Pittidae</taxon>
        <taxon>Pitta</taxon>
    </lineage>
</organism>
<evidence type="ECO:0000256" key="1">
    <source>
        <dbReference type="SAM" id="MobiDB-lite"/>
    </source>
</evidence>
<feature type="compositionally biased region" description="Low complexity" evidence="1">
    <location>
        <begin position="98"/>
        <end position="107"/>
    </location>
</feature>
<feature type="region of interest" description="Disordered" evidence="1">
    <location>
        <begin position="29"/>
        <end position="58"/>
    </location>
</feature>
<feature type="region of interest" description="Disordered" evidence="1">
    <location>
        <begin position="98"/>
        <end position="136"/>
    </location>
</feature>
<dbReference type="GO" id="GO:0045824">
    <property type="term" value="P:negative regulation of innate immune response"/>
    <property type="evidence" value="ECO:0007669"/>
    <property type="project" value="TreeGrafter"/>
</dbReference>
<reference evidence="2" key="1">
    <citation type="submission" date="2019-10" db="EMBL/GenBank/DDBJ databases">
        <title>Bird 10,000 Genomes (B10K) Project - Family phase.</title>
        <authorList>
            <person name="Zhang G."/>
        </authorList>
    </citation>
    <scope>NUCLEOTIDE SEQUENCE</scope>
    <source>
        <strain evidence="2">B10K-DU-002-53</strain>
        <tissue evidence="2">Muscle</tissue>
    </source>
</reference>
<dbReference type="PANTHER" id="PTHR16295">
    <property type="entry name" value="TRAF-TYPE ZINC FINGER PROTEIN-RELATED"/>
    <property type="match status" value="1"/>
</dbReference>
<feature type="compositionally biased region" description="Polar residues" evidence="1">
    <location>
        <begin position="30"/>
        <end position="40"/>
    </location>
</feature>
<dbReference type="InterPro" id="IPR051986">
    <property type="entry name" value="Innate_Immune_Apopt_Reg"/>
</dbReference>
<feature type="non-terminal residue" evidence="2">
    <location>
        <position position="1"/>
    </location>
</feature>
<feature type="compositionally biased region" description="Polar residues" evidence="1">
    <location>
        <begin position="118"/>
        <end position="132"/>
    </location>
</feature>
<dbReference type="Proteomes" id="UP000633448">
    <property type="component" value="Unassembled WGS sequence"/>
</dbReference>
<sequence>EQLDRPEIPPSSLPEEWNAELDYVLALSLQDENSPPQNTADEIPGDFWEYDHPGETQGSNVSFADPEVTMLPCEFCEELCPAEELILHQTGCNPASAFASFSKSSSSPNPREHRDGVGSNSWRTLPSPQPQAGQAEGDIMIPCEFCGIQLEEEILFHHQHYCDLRPASPARRDSRESPELRRRSRHQG</sequence>
<gene>
    <name evidence="2" type="primary">Trafd1_1</name>
    <name evidence="2" type="ORF">PITSOR_R12854</name>
</gene>
<evidence type="ECO:0000313" key="2">
    <source>
        <dbReference type="EMBL" id="NWI84607.1"/>
    </source>
</evidence>
<dbReference type="AlphaFoldDB" id="A0A851F020"/>